<dbReference type="SUPFAM" id="SSF52540">
    <property type="entry name" value="P-loop containing nucleoside triphosphate hydrolases"/>
    <property type="match status" value="1"/>
</dbReference>
<evidence type="ECO:0000256" key="1">
    <source>
        <dbReference type="ARBA" id="ARBA00022737"/>
    </source>
</evidence>
<reference evidence="4 5" key="1">
    <citation type="journal article" date="2024" name="IMA Fungus">
        <title>Apiospora arundinis, a panoply of carbohydrate-active enzymes and secondary metabolites.</title>
        <authorList>
            <person name="Sorensen T."/>
            <person name="Petersen C."/>
            <person name="Muurmann A.T."/>
            <person name="Christiansen J.V."/>
            <person name="Brundto M.L."/>
            <person name="Overgaard C.K."/>
            <person name="Boysen A.T."/>
            <person name="Wollenberg R.D."/>
            <person name="Larsen T.O."/>
            <person name="Sorensen J.L."/>
            <person name="Nielsen K.L."/>
            <person name="Sondergaard T.E."/>
        </authorList>
    </citation>
    <scope>NUCLEOTIDE SEQUENCE [LARGE SCALE GENOMIC DNA]</scope>
    <source>
        <strain evidence="4 5">AAU 773</strain>
    </source>
</reference>
<dbReference type="InterPro" id="IPR056693">
    <property type="entry name" value="DUF7791"/>
</dbReference>
<dbReference type="Proteomes" id="UP001390339">
    <property type="component" value="Unassembled WGS sequence"/>
</dbReference>
<proteinExistence type="predicted"/>
<dbReference type="Pfam" id="PF25053">
    <property type="entry name" value="DUF7791"/>
    <property type="match status" value="1"/>
</dbReference>
<organism evidence="4 5">
    <name type="scientific">Apiospora arundinis</name>
    <dbReference type="NCBI Taxonomy" id="335852"/>
    <lineage>
        <taxon>Eukaryota</taxon>
        <taxon>Fungi</taxon>
        <taxon>Dikarya</taxon>
        <taxon>Ascomycota</taxon>
        <taxon>Pezizomycotina</taxon>
        <taxon>Sordariomycetes</taxon>
        <taxon>Xylariomycetidae</taxon>
        <taxon>Amphisphaeriales</taxon>
        <taxon>Apiosporaceae</taxon>
        <taxon>Apiospora</taxon>
    </lineage>
</organism>
<feature type="domain" description="Nephrocystin 3-like N-terminal" evidence="2">
    <location>
        <begin position="285"/>
        <end position="453"/>
    </location>
</feature>
<dbReference type="InterPro" id="IPR027417">
    <property type="entry name" value="P-loop_NTPase"/>
</dbReference>
<dbReference type="PANTHER" id="PTHR10039">
    <property type="entry name" value="AMELOGENIN"/>
    <property type="match status" value="1"/>
</dbReference>
<protein>
    <recommendedName>
        <fullName evidence="6">NACHT domain-containing protein</fullName>
    </recommendedName>
</protein>
<sequence length="950" mass="108706">MQALGPMNGGGAVDHRYDFPNLKLLEMDPLSALGVASNILAVIDFGWTLLTEARNIHNSSSGLSGEAEFVNQLIRDVAILDERLPSQMHVGRELQNLLAESKNITGLLQKALQSVKAQGSRSKWSSFLLQTQVTIHLHMSTHSELRHGMAAVSQAIADIKSTNIRLEMERREDFQQLQSKLIQAIEESAIAGEYIATHTDNLVDEKEPVEIERSQALTNLADFRKLQDITRVISETAEITRADQQILDRLYFNHIQARHRKIEIAHAQTFQWAFEDSLSHQQDTKPRLREWLESRGGVFWVYGKPGSGKSTFMKFLCSSSDTPYYLRNWAGRKKLIIAKFFFWNAGTALQKSQEGLLRSLLFEILRQCPELMSTVKSAAREIPDWDDPDALRYTPNLLLFYKRVLGQDIPIKFCFFIDGLDEFQENGRDHLDLIRFLRQLQLSPDFKLCVSSRPWTVFGDEFGLNPEWTIKLEDLTRNDIRRYVSDKLDEHPQFKKLTLINENYSHIVDAVVNRAQGVFLWVYLVVRTLLEGLTFHDSVKTLYQRLQEFPPDLESFFQHLIDSVAPIYRTQMARYFKIATIADEPLPAMTYSYLDDIDDNPDFAIVLAQSELGLQQIRLRHDQLRRRLDGRSRGLLEVVQWTDGRPRMATPGPDPAPIEFFTYRVDFLHRTVRDFLHQSADVASSLQHILGSENFTLTACHAVLAEMKTAPVYCLEHLLYLSFLVYELFFFVSASSVENPGSETALEYILEAAETSYESTASRIDNRFEPFLFIGLSARIDRFAYVRAKPVARSNMQQARSDSAKHQARPALDFALQPARYAHPISTRAVTHLLETGADPNETFNYHTVWTHFLMELYEAGIHDREKTFELIRVLVLHGADLNAELSLSWDGSGRTVKAKTLIDELLTPDVANSLYQEIRHASETKQGEMVSQVKQAWSKGNRIMTVKNE</sequence>
<keyword evidence="1" id="KW-0677">Repeat</keyword>
<dbReference type="Gene3D" id="3.40.50.300">
    <property type="entry name" value="P-loop containing nucleotide triphosphate hydrolases"/>
    <property type="match status" value="1"/>
</dbReference>
<dbReference type="Pfam" id="PF24883">
    <property type="entry name" value="NPHP3_N"/>
    <property type="match status" value="1"/>
</dbReference>
<name>A0ABR2HM40_9PEZI</name>
<evidence type="ECO:0008006" key="6">
    <source>
        <dbReference type="Google" id="ProtNLM"/>
    </source>
</evidence>
<gene>
    <name evidence="4" type="ORF">PGQ11_015634</name>
</gene>
<evidence type="ECO:0000313" key="5">
    <source>
        <dbReference type="Proteomes" id="UP001390339"/>
    </source>
</evidence>
<dbReference type="EMBL" id="JAPCWZ010000010">
    <property type="protein sequence ID" value="KAK8849154.1"/>
    <property type="molecule type" value="Genomic_DNA"/>
</dbReference>
<dbReference type="InterPro" id="IPR056884">
    <property type="entry name" value="NPHP3-like_N"/>
</dbReference>
<feature type="domain" description="DUF7791" evidence="3">
    <location>
        <begin position="563"/>
        <end position="711"/>
    </location>
</feature>
<evidence type="ECO:0000259" key="2">
    <source>
        <dbReference type="Pfam" id="PF24883"/>
    </source>
</evidence>
<dbReference type="PANTHER" id="PTHR10039:SF5">
    <property type="entry name" value="NACHT DOMAIN-CONTAINING PROTEIN"/>
    <property type="match status" value="1"/>
</dbReference>
<comment type="caution">
    <text evidence="4">The sequence shown here is derived from an EMBL/GenBank/DDBJ whole genome shotgun (WGS) entry which is preliminary data.</text>
</comment>
<evidence type="ECO:0000313" key="4">
    <source>
        <dbReference type="EMBL" id="KAK8849154.1"/>
    </source>
</evidence>
<accession>A0ABR2HM40</accession>
<evidence type="ECO:0000259" key="3">
    <source>
        <dbReference type="Pfam" id="PF25053"/>
    </source>
</evidence>
<keyword evidence="5" id="KW-1185">Reference proteome</keyword>